<dbReference type="RefSeq" id="WP_061971294.1">
    <property type="nucleotide sequence ID" value="NZ_FMAV01000001.1"/>
</dbReference>
<dbReference type="SMART" id="SM00014">
    <property type="entry name" value="acidPPc"/>
    <property type="match status" value="1"/>
</dbReference>
<keyword evidence="4" id="KW-1185">Reference proteome</keyword>
<feature type="transmembrane region" description="Helical" evidence="1">
    <location>
        <begin position="90"/>
        <end position="109"/>
    </location>
</feature>
<dbReference type="AlphaFoldDB" id="A0A0V8JFJ0"/>
<gene>
    <name evidence="3" type="ORF">AS030_10330</name>
</gene>
<dbReference type="PANTHER" id="PTHR14969">
    <property type="entry name" value="SPHINGOSINE-1-PHOSPHATE PHOSPHOHYDROLASE"/>
    <property type="match status" value="1"/>
</dbReference>
<dbReference type="EMBL" id="LNQN01000001">
    <property type="protein sequence ID" value="KSU85859.1"/>
    <property type="molecule type" value="Genomic_DNA"/>
</dbReference>
<evidence type="ECO:0000313" key="3">
    <source>
        <dbReference type="EMBL" id="KSU85859.1"/>
    </source>
</evidence>
<evidence type="ECO:0000259" key="2">
    <source>
        <dbReference type="SMART" id="SM00014"/>
    </source>
</evidence>
<keyword evidence="1" id="KW-0812">Transmembrane</keyword>
<proteinExistence type="predicted"/>
<feature type="transmembrane region" description="Helical" evidence="1">
    <location>
        <begin position="189"/>
        <end position="207"/>
    </location>
</feature>
<keyword evidence="1" id="KW-0472">Membrane</keyword>
<dbReference type="Gene3D" id="1.20.144.10">
    <property type="entry name" value="Phosphatidic acid phosphatase type 2/haloperoxidase"/>
    <property type="match status" value="2"/>
</dbReference>
<name>A0A0V8JFJ0_9BACL</name>
<feature type="transmembrane region" description="Helical" evidence="1">
    <location>
        <begin position="59"/>
        <end position="83"/>
    </location>
</feature>
<dbReference type="Proteomes" id="UP000054099">
    <property type="component" value="Unassembled WGS sequence"/>
</dbReference>
<sequence length="217" mass="24644">MLHNFSRKKIDPAIVLILLFAAGFSLLAFLVMSNAVFPADMAIISFVQGFESPLFTTVMRFFTFIGSFPVVLGISVLILLLLFKLYKQKAELIVFMIVLVGSPLFNEGLKRFFHRVRPEYHRLIDIGGFSFPSGHSMNAFSLYGILAFLLWRHIRSRAGRTTLVLFSVFMILLIGISRIYLGVHYPSDVLGGYTASGCWVAVVIWSFQKYKDRRKSK</sequence>
<organism evidence="3 4">
    <name type="scientific">Fictibacillus enclensis</name>
    <dbReference type="NCBI Taxonomy" id="1017270"/>
    <lineage>
        <taxon>Bacteria</taxon>
        <taxon>Bacillati</taxon>
        <taxon>Bacillota</taxon>
        <taxon>Bacilli</taxon>
        <taxon>Bacillales</taxon>
        <taxon>Fictibacillaceae</taxon>
        <taxon>Fictibacillus</taxon>
    </lineage>
</organism>
<dbReference type="CDD" id="cd03392">
    <property type="entry name" value="PAP2_like_2"/>
    <property type="match status" value="1"/>
</dbReference>
<feature type="transmembrane region" description="Helical" evidence="1">
    <location>
        <begin position="163"/>
        <end position="183"/>
    </location>
</feature>
<accession>A0A0V8JFJ0</accession>
<evidence type="ECO:0000256" key="1">
    <source>
        <dbReference type="SAM" id="Phobius"/>
    </source>
</evidence>
<keyword evidence="1" id="KW-1133">Transmembrane helix</keyword>
<dbReference type="PANTHER" id="PTHR14969:SF13">
    <property type="entry name" value="AT30094P"/>
    <property type="match status" value="1"/>
</dbReference>
<dbReference type="OrthoDB" id="9789113at2"/>
<feature type="transmembrane region" description="Helical" evidence="1">
    <location>
        <begin position="129"/>
        <end position="151"/>
    </location>
</feature>
<dbReference type="InterPro" id="IPR036938">
    <property type="entry name" value="PAP2/HPO_sf"/>
</dbReference>
<feature type="domain" description="Phosphatidic acid phosphatase type 2/haloperoxidase" evidence="2">
    <location>
        <begin position="92"/>
        <end position="204"/>
    </location>
</feature>
<dbReference type="InterPro" id="IPR000326">
    <property type="entry name" value="PAP2/HPO"/>
</dbReference>
<dbReference type="SUPFAM" id="SSF48317">
    <property type="entry name" value="Acid phosphatase/Vanadium-dependent haloperoxidase"/>
    <property type="match status" value="1"/>
</dbReference>
<dbReference type="Pfam" id="PF01569">
    <property type="entry name" value="PAP2"/>
    <property type="match status" value="1"/>
</dbReference>
<reference evidence="3 4" key="1">
    <citation type="journal article" date="2014" name="Antonie Van Leeuwenhoek">
        <title>Fictibacillus enclensis sp. nov., isolated from marine sediment.</title>
        <authorList>
            <person name="Dastager S.G."/>
            <person name="Mawlankar R."/>
            <person name="Srinivasan K."/>
            <person name="Tang S.K."/>
            <person name="Lee J.C."/>
            <person name="Ramana V.V."/>
            <person name="Shouche Y.S."/>
        </authorList>
    </citation>
    <scope>NUCLEOTIDE SEQUENCE [LARGE SCALE GENOMIC DNA]</scope>
    <source>
        <strain evidence="3 4">NIO-1003</strain>
    </source>
</reference>
<evidence type="ECO:0000313" key="4">
    <source>
        <dbReference type="Proteomes" id="UP000054099"/>
    </source>
</evidence>
<protein>
    <recommendedName>
        <fullName evidence="2">Phosphatidic acid phosphatase type 2/haloperoxidase domain-containing protein</fullName>
    </recommendedName>
</protein>
<comment type="caution">
    <text evidence="3">The sequence shown here is derived from an EMBL/GenBank/DDBJ whole genome shotgun (WGS) entry which is preliminary data.</text>
</comment>